<dbReference type="GO" id="GO:0051286">
    <property type="term" value="C:cell tip"/>
    <property type="evidence" value="ECO:0007669"/>
    <property type="project" value="TreeGrafter"/>
</dbReference>
<dbReference type="InterPro" id="IPR009449">
    <property type="entry name" value="Sec2_N"/>
</dbReference>
<proteinExistence type="predicted"/>
<reference evidence="4" key="1">
    <citation type="submission" date="2020-12" db="EMBL/GenBank/DDBJ databases">
        <title>Metabolic potential, ecology and presence of endohyphal bacteria is reflected in genomic diversity of Mucoromycotina.</title>
        <authorList>
            <person name="Muszewska A."/>
            <person name="Okrasinska A."/>
            <person name="Steczkiewicz K."/>
            <person name="Drgas O."/>
            <person name="Orlowska M."/>
            <person name="Perlinska-Lenart U."/>
            <person name="Aleksandrzak-Piekarczyk T."/>
            <person name="Szatraj K."/>
            <person name="Zielenkiewicz U."/>
            <person name="Pilsyk S."/>
            <person name="Malc E."/>
            <person name="Mieczkowski P."/>
            <person name="Kruszewska J.S."/>
            <person name="Biernat P."/>
            <person name="Pawlowska J."/>
        </authorList>
    </citation>
    <scope>NUCLEOTIDE SEQUENCE</scope>
    <source>
        <strain evidence="4">WA0000051536</strain>
    </source>
</reference>
<dbReference type="SUPFAM" id="SSF144284">
    <property type="entry name" value="Sec2 N-terminal region"/>
    <property type="match status" value="1"/>
</dbReference>
<dbReference type="GO" id="GO:0070319">
    <property type="term" value="C:Golgi to plasma membrane transport vesicle"/>
    <property type="evidence" value="ECO:0007669"/>
    <property type="project" value="TreeGrafter"/>
</dbReference>
<keyword evidence="1" id="KW-0175">Coiled coil</keyword>
<evidence type="ECO:0000256" key="1">
    <source>
        <dbReference type="ARBA" id="ARBA00023054"/>
    </source>
</evidence>
<feature type="domain" description="GDP/GTP exchange factor Sec2 N-terminal" evidence="3">
    <location>
        <begin position="176"/>
        <end position="313"/>
    </location>
</feature>
<dbReference type="Pfam" id="PF06428">
    <property type="entry name" value="Sec2p"/>
    <property type="match status" value="1"/>
</dbReference>
<feature type="compositionally biased region" description="Low complexity" evidence="2">
    <location>
        <begin position="595"/>
        <end position="606"/>
    </location>
</feature>
<dbReference type="Gene3D" id="6.10.140.910">
    <property type="match status" value="1"/>
</dbReference>
<evidence type="ECO:0000259" key="3">
    <source>
        <dbReference type="Pfam" id="PF06428"/>
    </source>
</evidence>
<feature type="compositionally biased region" description="Basic and acidic residues" evidence="2">
    <location>
        <begin position="43"/>
        <end position="59"/>
    </location>
</feature>
<comment type="caution">
    <text evidence="4">The sequence shown here is derived from an EMBL/GenBank/DDBJ whole genome shotgun (WGS) entry which is preliminary data.</text>
</comment>
<accession>A0A8H7UR30</accession>
<protein>
    <recommendedName>
        <fullName evidence="3">GDP/GTP exchange factor Sec2 N-terminal domain-containing protein</fullName>
    </recommendedName>
</protein>
<dbReference type="PANTHER" id="PTHR14430">
    <property type="entry name" value="RABIN3-RELATED"/>
    <property type="match status" value="1"/>
</dbReference>
<feature type="region of interest" description="Disordered" evidence="2">
    <location>
        <begin position="313"/>
        <end position="340"/>
    </location>
</feature>
<feature type="compositionally biased region" description="Basic and acidic residues" evidence="2">
    <location>
        <begin position="616"/>
        <end position="629"/>
    </location>
</feature>
<organism evidence="4 5">
    <name type="scientific">Umbelopsis vinacea</name>
    <dbReference type="NCBI Taxonomy" id="44442"/>
    <lineage>
        <taxon>Eukaryota</taxon>
        <taxon>Fungi</taxon>
        <taxon>Fungi incertae sedis</taxon>
        <taxon>Mucoromycota</taxon>
        <taxon>Mucoromycotina</taxon>
        <taxon>Umbelopsidomycetes</taxon>
        <taxon>Umbelopsidales</taxon>
        <taxon>Umbelopsidaceae</taxon>
        <taxon>Umbelopsis</taxon>
    </lineage>
</organism>
<evidence type="ECO:0000313" key="4">
    <source>
        <dbReference type="EMBL" id="KAG2188933.1"/>
    </source>
</evidence>
<dbReference type="InterPro" id="IPR040351">
    <property type="entry name" value="RAB3IL/RAB3IP/Sec2"/>
</dbReference>
<sequence length="639" mass="71909">MDEDHVPATPPNNTDEHDTVGSSGAHKQDVEMPEVMKPQTTKLADDGQHASKSLQKSEDITANDIANLYSRLQAVIEHVPKSTGQTNVEASMVPLPTSPDAPRTPSASSPLPGRKPKVRTSSSYSLNSIGRSDRVECPCAHILVSSDSKHCALCDQIIPAVERLQNDKAQELEEIKHLQQKLKDETESIKSQQKKIEDMTKRIEELEDDLDAKTDAFMALQNDMELLNEKYVDEIERVAEIQHSKDMVENELEDLSRRLFEEANGMVANEKREKYNLEVAQRHLENQLKETRDRLHAEQMQLKELRIKMEEMELKSNEEEKEESDSGEQGKRSSSALSDAGARGLTDMTALLNGSSKRQSQNGADLNSTATNIDDLVLGEFQDFIATGRSLPLKKLHTNPFMKNCQAEDVEPCLRFGPNPRLSAKKIIDAIVMNKCFIEEAPAGFADQQANRPIDVQLRITAQKSMMWERFSGNTQGHFKGCQACGRNDGSPLPFRFRVAYYDDWACIDRYCRDRLVAVCEFYVFVRNARQGYYNSRSIHDLYQESIRLRLQMFYARMGTLPVMVRNAGHKSDTIGIAQLPQMEIPPARSESTQSSLEDVSSASVSHETSIQATESSDRQSDDQEERSHPPHIPTSNLA</sequence>
<feature type="region of interest" description="Disordered" evidence="2">
    <location>
        <begin position="83"/>
        <end position="125"/>
    </location>
</feature>
<dbReference type="GO" id="GO:0006887">
    <property type="term" value="P:exocytosis"/>
    <property type="evidence" value="ECO:0007669"/>
    <property type="project" value="TreeGrafter"/>
</dbReference>
<keyword evidence="5" id="KW-1185">Reference proteome</keyword>
<name>A0A8H7UR30_9FUNG</name>
<dbReference type="PANTHER" id="PTHR14430:SF0">
    <property type="entry name" value="SEC2P DOMAIN-CONTAINING PROTEIN"/>
    <property type="match status" value="1"/>
</dbReference>
<dbReference type="Proteomes" id="UP000612746">
    <property type="component" value="Unassembled WGS sequence"/>
</dbReference>
<dbReference type="GO" id="GO:0005085">
    <property type="term" value="F:guanyl-nucleotide exchange factor activity"/>
    <property type="evidence" value="ECO:0007669"/>
    <property type="project" value="InterPro"/>
</dbReference>
<dbReference type="Pfam" id="PF25555">
    <property type="entry name" value="RAB3A-like_C"/>
    <property type="match status" value="1"/>
</dbReference>
<gene>
    <name evidence="4" type="ORF">INT44_004075</name>
</gene>
<dbReference type="AlphaFoldDB" id="A0A8H7UR30"/>
<evidence type="ECO:0000313" key="5">
    <source>
        <dbReference type="Proteomes" id="UP000612746"/>
    </source>
</evidence>
<feature type="region of interest" description="Disordered" evidence="2">
    <location>
        <begin position="1"/>
        <end position="60"/>
    </location>
</feature>
<evidence type="ECO:0000256" key="2">
    <source>
        <dbReference type="SAM" id="MobiDB-lite"/>
    </source>
</evidence>
<feature type="region of interest" description="Disordered" evidence="2">
    <location>
        <begin position="587"/>
        <end position="639"/>
    </location>
</feature>
<dbReference type="CDD" id="cd21044">
    <property type="entry name" value="Rab11BD_RAB3IP_like"/>
    <property type="match status" value="1"/>
</dbReference>
<dbReference type="OrthoDB" id="5560525at2759"/>
<dbReference type="EMBL" id="JAEPRA010000001">
    <property type="protein sequence ID" value="KAG2188933.1"/>
    <property type="molecule type" value="Genomic_DNA"/>
</dbReference>